<sequence>MNLLFRPLTTYCKPRITDNRQMPGTKKIPLFWWSETRLMGKKRENYGDLLSKYIVEKISEREANWVHPKKQAWYKLNKSHYLAIGSILAQATSDSIVWGSGIVDRKHKIANSRFYAVRGPETRKYLIEQGLDCPEVYGDPAILLPDLYSPRIEKEYKLGIIPHYVDFEKISAKYQNVEGVRVINMMTLDVENTTDEILTCSKIISSSLHGVIVPHAFGIPALWMQFSDAVFGDNIKYKDYFRSVGIEDYDIPYDHDGISIEKMLGFFIKNRTLPANNRIKELQKGLLEHCPFKKGELV</sequence>
<dbReference type="Proteomes" id="UP000000755">
    <property type="component" value="Chromosome"/>
</dbReference>
<evidence type="ECO:0000313" key="2">
    <source>
        <dbReference type="EMBL" id="CAL65526.1"/>
    </source>
</evidence>
<accession>A0LYT1</accession>
<evidence type="ECO:0000259" key="1">
    <source>
        <dbReference type="Pfam" id="PF04230"/>
    </source>
</evidence>
<dbReference type="AlphaFoldDB" id="A0LYT1"/>
<reference evidence="2 3" key="1">
    <citation type="journal article" date="2006" name="Environ. Microbiol.">
        <title>Whole genome analysis of the marine Bacteroidetes'Gramella forsetii' reveals adaptations to degradation of polymeric organic matter.</title>
        <authorList>
            <person name="Bauer M."/>
            <person name="Kube M."/>
            <person name="Teeling H."/>
            <person name="Richter M."/>
            <person name="Lombardot T."/>
            <person name="Allers E."/>
            <person name="Wuerdemann C.A."/>
            <person name="Quast C."/>
            <person name="Kuhl H."/>
            <person name="Knaust F."/>
            <person name="Woebken D."/>
            <person name="Bischof K."/>
            <person name="Mussmann M."/>
            <person name="Choudhuri J.V."/>
            <person name="Meyer F."/>
            <person name="Reinhardt R."/>
            <person name="Amann R.I."/>
            <person name="Gloeckner F.O."/>
        </authorList>
    </citation>
    <scope>NUCLEOTIDE SEQUENCE [LARGE SCALE GENOMIC DNA]</scope>
    <source>
        <strain evidence="3">DSM 17595 / CGMCC 1.15422 / KT0803</strain>
    </source>
</reference>
<name>A0LYT1_CHRFK</name>
<dbReference type="Pfam" id="PF04230">
    <property type="entry name" value="PS_pyruv_trans"/>
    <property type="match status" value="1"/>
</dbReference>
<proteinExistence type="predicted"/>
<feature type="domain" description="Polysaccharide pyruvyl transferase" evidence="1">
    <location>
        <begin position="82"/>
        <end position="224"/>
    </location>
</feature>
<dbReference type="EMBL" id="CU207366">
    <property type="protein sequence ID" value="CAL65526.1"/>
    <property type="molecule type" value="Genomic_DNA"/>
</dbReference>
<dbReference type="HOGENOM" id="CLU_071049_2_0_10"/>
<dbReference type="eggNOG" id="COG2327">
    <property type="taxonomic scope" value="Bacteria"/>
</dbReference>
<dbReference type="KEGG" id="gfo:GFO_0543"/>
<gene>
    <name evidence="2" type="ordered locus">GFO_0543</name>
</gene>
<organism evidence="2 3">
    <name type="scientific">Christiangramia forsetii (strain DSM 17595 / CGMCC 1.15422 / KT0803)</name>
    <name type="common">Gramella forsetii</name>
    <dbReference type="NCBI Taxonomy" id="411154"/>
    <lineage>
        <taxon>Bacteria</taxon>
        <taxon>Pseudomonadati</taxon>
        <taxon>Bacteroidota</taxon>
        <taxon>Flavobacteriia</taxon>
        <taxon>Flavobacteriales</taxon>
        <taxon>Flavobacteriaceae</taxon>
        <taxon>Christiangramia</taxon>
    </lineage>
</organism>
<protein>
    <recommendedName>
        <fullName evidence="1">Polysaccharide pyruvyl transferase domain-containing protein</fullName>
    </recommendedName>
</protein>
<dbReference type="InterPro" id="IPR007345">
    <property type="entry name" value="Polysacch_pyruvyl_Trfase"/>
</dbReference>
<evidence type="ECO:0000313" key="3">
    <source>
        <dbReference type="Proteomes" id="UP000000755"/>
    </source>
</evidence>
<dbReference type="STRING" id="411154.GFO_0543"/>